<keyword evidence="3" id="KW-1185">Reference proteome</keyword>
<keyword evidence="1" id="KW-0812">Transmembrane</keyword>
<evidence type="ECO:0000313" key="2">
    <source>
        <dbReference type="EMBL" id="GGB19541.1"/>
    </source>
</evidence>
<feature type="transmembrane region" description="Helical" evidence="1">
    <location>
        <begin position="35"/>
        <end position="68"/>
    </location>
</feature>
<organism evidence="2 3">
    <name type="scientific">Gordonia jinhuaensis</name>
    <dbReference type="NCBI Taxonomy" id="1517702"/>
    <lineage>
        <taxon>Bacteria</taxon>
        <taxon>Bacillati</taxon>
        <taxon>Actinomycetota</taxon>
        <taxon>Actinomycetes</taxon>
        <taxon>Mycobacteriales</taxon>
        <taxon>Gordoniaceae</taxon>
        <taxon>Gordonia</taxon>
    </lineage>
</organism>
<protein>
    <submittedName>
        <fullName evidence="2">Uncharacterized protein</fullName>
    </submittedName>
</protein>
<gene>
    <name evidence="2" type="ORF">GCM10011489_04550</name>
</gene>
<sequence length="77" mass="8236">MSVTTHDYGSGSARARTHSVEIAGVAWPLYKLQALMTFLVVGLAVGVGTTSAVAAVWVATIASVAVWLTQRARHRRR</sequence>
<proteinExistence type="predicted"/>
<dbReference type="Proteomes" id="UP000621454">
    <property type="component" value="Unassembled WGS sequence"/>
</dbReference>
<evidence type="ECO:0000256" key="1">
    <source>
        <dbReference type="SAM" id="Phobius"/>
    </source>
</evidence>
<reference evidence="2" key="1">
    <citation type="journal article" date="2014" name="Int. J. Syst. Evol. Microbiol.">
        <title>Complete genome sequence of Corynebacterium casei LMG S-19264T (=DSM 44701T), isolated from a smear-ripened cheese.</title>
        <authorList>
            <consortium name="US DOE Joint Genome Institute (JGI-PGF)"/>
            <person name="Walter F."/>
            <person name="Albersmeier A."/>
            <person name="Kalinowski J."/>
            <person name="Ruckert C."/>
        </authorList>
    </citation>
    <scope>NUCLEOTIDE SEQUENCE</scope>
    <source>
        <strain evidence="2">CGMCC 1.12827</strain>
    </source>
</reference>
<keyword evidence="1" id="KW-0472">Membrane</keyword>
<keyword evidence="1" id="KW-1133">Transmembrane helix</keyword>
<dbReference type="AlphaFoldDB" id="A0A916SV75"/>
<comment type="caution">
    <text evidence="2">The sequence shown here is derived from an EMBL/GenBank/DDBJ whole genome shotgun (WGS) entry which is preliminary data.</text>
</comment>
<accession>A0A916SV75</accession>
<dbReference type="EMBL" id="BMGC01000002">
    <property type="protein sequence ID" value="GGB19541.1"/>
    <property type="molecule type" value="Genomic_DNA"/>
</dbReference>
<evidence type="ECO:0000313" key="3">
    <source>
        <dbReference type="Proteomes" id="UP000621454"/>
    </source>
</evidence>
<reference evidence="2" key="2">
    <citation type="submission" date="2020-09" db="EMBL/GenBank/DDBJ databases">
        <authorList>
            <person name="Sun Q."/>
            <person name="Zhou Y."/>
        </authorList>
    </citation>
    <scope>NUCLEOTIDE SEQUENCE</scope>
    <source>
        <strain evidence="2">CGMCC 1.12827</strain>
    </source>
</reference>
<dbReference type="RefSeq" id="WP_188584948.1">
    <property type="nucleotide sequence ID" value="NZ_BMGC01000002.1"/>
</dbReference>
<name>A0A916SV75_9ACTN</name>